<evidence type="ECO:0000256" key="1">
    <source>
        <dbReference type="SAM" id="Phobius"/>
    </source>
</evidence>
<dbReference type="OrthoDB" id="6693844at2"/>
<name>A0A240EDL9_9GAMM</name>
<keyword evidence="1" id="KW-1133">Transmembrane helix</keyword>
<dbReference type="AlphaFoldDB" id="A0A240EDL9"/>
<protein>
    <submittedName>
        <fullName evidence="2">Uncharacterized protein</fullName>
    </submittedName>
</protein>
<gene>
    <name evidence="2" type="ORF">SAMN05421731_11465</name>
</gene>
<dbReference type="NCBIfam" id="NF038216">
    <property type="entry name" value="ABZJ_00895_fam"/>
    <property type="match status" value="1"/>
</dbReference>
<keyword evidence="3" id="KW-1185">Reference proteome</keyword>
<dbReference type="EMBL" id="OANT01000014">
    <property type="protein sequence ID" value="SNX46651.1"/>
    <property type="molecule type" value="Genomic_DNA"/>
</dbReference>
<keyword evidence="1" id="KW-0812">Transmembrane</keyword>
<feature type="transmembrane region" description="Helical" evidence="1">
    <location>
        <begin position="68"/>
        <end position="91"/>
    </location>
</feature>
<feature type="transmembrane region" description="Helical" evidence="1">
    <location>
        <begin position="6"/>
        <end position="25"/>
    </location>
</feature>
<sequence>MTRLLANYAIFSLWLIIFTVVLGFLGMLSAQIVSMFALLPYLLAFYLMALRFVKVNKVLPSSMQRWQLSIGCASIFWLYSIVAGLIGLFIAQGRIDFAAIQHAFSSGAFVIVFLGIFFILNAFLVFLGYWFLGNPTAKMLAHHHKP</sequence>
<dbReference type="Proteomes" id="UP000219042">
    <property type="component" value="Unassembled WGS sequence"/>
</dbReference>
<organism evidence="2 3">
    <name type="scientific">Acinetobacter puyangensis</name>
    <dbReference type="NCBI Taxonomy" id="1096779"/>
    <lineage>
        <taxon>Bacteria</taxon>
        <taxon>Pseudomonadati</taxon>
        <taxon>Pseudomonadota</taxon>
        <taxon>Gammaproteobacteria</taxon>
        <taxon>Moraxellales</taxon>
        <taxon>Moraxellaceae</taxon>
        <taxon>Acinetobacter</taxon>
    </lineage>
</organism>
<dbReference type="InterPro" id="IPR047730">
    <property type="entry name" value="ABZJ_00895-like"/>
</dbReference>
<proteinExistence type="predicted"/>
<feature type="transmembrane region" description="Helical" evidence="1">
    <location>
        <begin position="32"/>
        <end position="53"/>
    </location>
</feature>
<keyword evidence="1" id="KW-0472">Membrane</keyword>
<accession>A0A240EDL9</accession>
<evidence type="ECO:0000313" key="2">
    <source>
        <dbReference type="EMBL" id="SNX46651.1"/>
    </source>
</evidence>
<dbReference type="RefSeq" id="WP_097080387.1">
    <property type="nucleotide sequence ID" value="NZ_BAABHT010000013.1"/>
</dbReference>
<evidence type="ECO:0000313" key="3">
    <source>
        <dbReference type="Proteomes" id="UP000219042"/>
    </source>
</evidence>
<reference evidence="3" key="1">
    <citation type="submission" date="2016-09" db="EMBL/GenBank/DDBJ databases">
        <authorList>
            <person name="Varghese N."/>
            <person name="Submissions S."/>
        </authorList>
    </citation>
    <scope>NUCLEOTIDE SEQUENCE [LARGE SCALE GENOMIC DNA]</scope>
    <source>
        <strain evidence="3">ANC 4466</strain>
    </source>
</reference>
<feature type="transmembrane region" description="Helical" evidence="1">
    <location>
        <begin position="103"/>
        <end position="132"/>
    </location>
</feature>